<dbReference type="SUPFAM" id="SSF54373">
    <property type="entry name" value="FAD-linked reductases, C-terminal domain"/>
    <property type="match status" value="1"/>
</dbReference>
<keyword evidence="5 8" id="KW-0560">Oxidoreductase</keyword>
<dbReference type="Gene3D" id="1.10.8.870">
    <property type="entry name" value="Alpha-glycerophosphate oxidase, cap domain"/>
    <property type="match status" value="1"/>
</dbReference>
<dbReference type="InterPro" id="IPR000447">
    <property type="entry name" value="G3P_DH_FAD-dep"/>
</dbReference>
<dbReference type="PRINTS" id="PR01001">
    <property type="entry name" value="FADG3PDH"/>
</dbReference>
<evidence type="ECO:0000256" key="4">
    <source>
        <dbReference type="ARBA" id="ARBA00022827"/>
    </source>
</evidence>
<evidence type="ECO:0000256" key="3">
    <source>
        <dbReference type="ARBA" id="ARBA00022630"/>
    </source>
</evidence>
<protein>
    <submittedName>
        <fullName evidence="8">Glycerol-3-phosphate dehydrogenase</fullName>
        <ecNumber evidence="8">1.1.5.3</ecNumber>
    </submittedName>
</protein>
<evidence type="ECO:0000259" key="7">
    <source>
        <dbReference type="Pfam" id="PF16901"/>
    </source>
</evidence>
<proteinExistence type="inferred from homology"/>
<dbReference type="SUPFAM" id="SSF51905">
    <property type="entry name" value="FAD/NAD(P)-binding domain"/>
    <property type="match status" value="1"/>
</dbReference>
<dbReference type="Pfam" id="PF01266">
    <property type="entry name" value="DAO"/>
    <property type="match status" value="1"/>
</dbReference>
<feature type="domain" description="FAD dependent oxidoreductase" evidence="6">
    <location>
        <begin position="25"/>
        <end position="363"/>
    </location>
</feature>
<dbReference type="Pfam" id="PF16901">
    <property type="entry name" value="DAO_C"/>
    <property type="match status" value="1"/>
</dbReference>
<name>A0ABU0FF55_9HYPH</name>
<dbReference type="Gene3D" id="3.30.9.10">
    <property type="entry name" value="D-Amino Acid Oxidase, subunit A, domain 2"/>
    <property type="match status" value="1"/>
</dbReference>
<reference evidence="8 9" key="1">
    <citation type="submission" date="2023-07" db="EMBL/GenBank/DDBJ databases">
        <title>Genomic Encyclopedia of Type Strains, Phase IV (KMG-IV): sequencing the most valuable type-strain genomes for metagenomic binning, comparative biology and taxonomic classification.</title>
        <authorList>
            <person name="Goeker M."/>
        </authorList>
    </citation>
    <scope>NUCLEOTIDE SEQUENCE [LARGE SCALE GENOMIC DNA]</scope>
    <source>
        <strain evidence="8 9">DSM 5896</strain>
    </source>
</reference>
<dbReference type="InterPro" id="IPR031656">
    <property type="entry name" value="DAO_C"/>
</dbReference>
<evidence type="ECO:0000256" key="2">
    <source>
        <dbReference type="ARBA" id="ARBA00007330"/>
    </source>
</evidence>
<evidence type="ECO:0000256" key="5">
    <source>
        <dbReference type="ARBA" id="ARBA00023002"/>
    </source>
</evidence>
<comment type="cofactor">
    <cofactor evidence="1">
        <name>FAD</name>
        <dbReference type="ChEBI" id="CHEBI:57692"/>
    </cofactor>
</comment>
<keyword evidence="9" id="KW-1185">Reference proteome</keyword>
<dbReference type="EMBL" id="JAUSVK010000001">
    <property type="protein sequence ID" value="MDQ0392774.1"/>
    <property type="molecule type" value="Genomic_DNA"/>
</dbReference>
<dbReference type="RefSeq" id="WP_307427172.1">
    <property type="nucleotide sequence ID" value="NZ_JAUSVK010000001.1"/>
</dbReference>
<keyword evidence="4" id="KW-0274">FAD</keyword>
<dbReference type="InterPro" id="IPR006076">
    <property type="entry name" value="FAD-dep_OxRdtase"/>
</dbReference>
<dbReference type="PANTHER" id="PTHR11985">
    <property type="entry name" value="GLYCEROL-3-PHOSPHATE DEHYDROGENASE"/>
    <property type="match status" value="1"/>
</dbReference>
<sequence length="575" mass="61936">MTESKLPGSRAATFRGLEADPQVSVLIIGAGINGAGVFRDLAMQGIDCLLVDKGDWCAGTSAAPSRLIHGGLKYLETGEFRLVAESTRERNLLLRNAPHLVKALPTVVPIHSYWGGIWPSVLRFFGRKAKLADRGLFIVEVGLALYDWLGRKHRVMPRHRMALRGRALRHFPRMTPSVVATSTYYDARVTQAERLCYELVADGEAAHAGARALNHAAVTGLADGRVLVTDGVGGKTFAVAPQVVINAAGPWIDKVNHAVGLNRTYIGGTKGSHIVVDNPELVRQLDGHMIYFGSSDGRICLVYPFFGRALIGSTDIKADNPDSVVCDDAEAAYMLGMVREVFPDLAITPDQIIYRYAGIRPLPAAQVDDPGEISRDHSLGRDTLPGSAVPVLSMIGGKWTTFRAFSAETADIVLGLLGRTRRRDTLLEPIGGGRGYPATPEARRAWIERIAARFGIDASRAEALLDRYGTAAERVLAVGGVSPDRMLASLPDYGAAEIRALVAGEHVVDLDDLIFRRTSIAFSGQLTTSAIEELAGICAEVLGWSDGETDRQIARVRAIAAERHGVRLSPPAMAG</sequence>
<feature type="domain" description="Alpha-glycerophosphate oxidase C-terminal" evidence="7">
    <location>
        <begin position="429"/>
        <end position="547"/>
    </location>
</feature>
<gene>
    <name evidence="8" type="ORF">J3R73_002566</name>
</gene>
<evidence type="ECO:0000256" key="1">
    <source>
        <dbReference type="ARBA" id="ARBA00001974"/>
    </source>
</evidence>
<dbReference type="Proteomes" id="UP001237448">
    <property type="component" value="Unassembled WGS sequence"/>
</dbReference>
<accession>A0ABU0FF55</accession>
<dbReference type="EC" id="1.1.5.3" evidence="8"/>
<organism evidence="8 9">
    <name type="scientific">Labrys monachus</name>
    <dbReference type="NCBI Taxonomy" id="217067"/>
    <lineage>
        <taxon>Bacteria</taxon>
        <taxon>Pseudomonadati</taxon>
        <taxon>Pseudomonadota</taxon>
        <taxon>Alphaproteobacteria</taxon>
        <taxon>Hyphomicrobiales</taxon>
        <taxon>Xanthobacteraceae</taxon>
        <taxon>Labrys</taxon>
    </lineage>
</organism>
<dbReference type="PANTHER" id="PTHR11985:SF15">
    <property type="entry name" value="GLYCEROL-3-PHOSPHATE DEHYDROGENASE, MITOCHONDRIAL"/>
    <property type="match status" value="1"/>
</dbReference>
<comment type="caution">
    <text evidence="8">The sequence shown here is derived from an EMBL/GenBank/DDBJ whole genome shotgun (WGS) entry which is preliminary data.</text>
</comment>
<dbReference type="Gene3D" id="3.50.50.60">
    <property type="entry name" value="FAD/NAD(P)-binding domain"/>
    <property type="match status" value="1"/>
</dbReference>
<dbReference type="InterPro" id="IPR036188">
    <property type="entry name" value="FAD/NAD-bd_sf"/>
</dbReference>
<dbReference type="GO" id="GO:0004368">
    <property type="term" value="F:glycerol-3-phosphate dehydrogenase (quinone) activity"/>
    <property type="evidence" value="ECO:0007669"/>
    <property type="project" value="UniProtKB-EC"/>
</dbReference>
<evidence type="ECO:0000313" key="8">
    <source>
        <dbReference type="EMBL" id="MDQ0392774.1"/>
    </source>
</evidence>
<comment type="similarity">
    <text evidence="2">Belongs to the FAD-dependent glycerol-3-phosphate dehydrogenase family.</text>
</comment>
<keyword evidence="3" id="KW-0285">Flavoprotein</keyword>
<evidence type="ECO:0000313" key="9">
    <source>
        <dbReference type="Proteomes" id="UP001237448"/>
    </source>
</evidence>
<evidence type="ECO:0000259" key="6">
    <source>
        <dbReference type="Pfam" id="PF01266"/>
    </source>
</evidence>
<dbReference type="InterPro" id="IPR038299">
    <property type="entry name" value="DAO_C_sf"/>
</dbReference>